<dbReference type="EMBL" id="LT629732">
    <property type="protein sequence ID" value="SDT21902.1"/>
    <property type="molecule type" value="Genomic_DNA"/>
</dbReference>
<dbReference type="InterPro" id="IPR009080">
    <property type="entry name" value="tRNAsynth_Ia_anticodon-bd"/>
</dbReference>
<accession>A0A1H1YKG6</accession>
<evidence type="ECO:0000313" key="8">
    <source>
        <dbReference type="EMBL" id="SDT21902.1"/>
    </source>
</evidence>
<evidence type="ECO:0000256" key="5">
    <source>
        <dbReference type="ARBA" id="ARBA00049339"/>
    </source>
</evidence>
<keyword evidence="2" id="KW-0436">Ligase</keyword>
<gene>
    <name evidence="8" type="ORF">SAMN04489717_5544</name>
</gene>
<organism evidence="8 9">
    <name type="scientific">Actinopolymorpha singaporensis</name>
    <dbReference type="NCBI Taxonomy" id="117157"/>
    <lineage>
        <taxon>Bacteria</taxon>
        <taxon>Bacillati</taxon>
        <taxon>Actinomycetota</taxon>
        <taxon>Actinomycetes</taxon>
        <taxon>Propionibacteriales</taxon>
        <taxon>Actinopolymorphaceae</taxon>
        <taxon>Actinopolymorpha</taxon>
    </lineage>
</organism>
<dbReference type="Gene3D" id="3.30.1360.70">
    <property type="entry name" value="Arginyl tRNA synthetase N-terminal domain"/>
    <property type="match status" value="1"/>
</dbReference>
<comment type="catalytic activity">
    <reaction evidence="5">
        <text>tRNA(Arg) + L-arginine + ATP = L-arginyl-tRNA(Arg) + AMP + diphosphate</text>
        <dbReference type="Rhea" id="RHEA:20301"/>
        <dbReference type="Rhea" id="RHEA-COMP:9658"/>
        <dbReference type="Rhea" id="RHEA-COMP:9673"/>
        <dbReference type="ChEBI" id="CHEBI:30616"/>
        <dbReference type="ChEBI" id="CHEBI:32682"/>
        <dbReference type="ChEBI" id="CHEBI:33019"/>
        <dbReference type="ChEBI" id="CHEBI:78442"/>
        <dbReference type="ChEBI" id="CHEBI:78513"/>
        <dbReference type="ChEBI" id="CHEBI:456215"/>
        <dbReference type="EC" id="6.1.1.19"/>
    </reaction>
</comment>
<keyword evidence="4" id="KW-0067">ATP-binding</keyword>
<dbReference type="Gene3D" id="1.10.730.10">
    <property type="entry name" value="Isoleucyl-tRNA Synthetase, Domain 1"/>
    <property type="match status" value="1"/>
</dbReference>
<dbReference type="InterPro" id="IPR008909">
    <property type="entry name" value="DALR_anticod-bd"/>
</dbReference>
<dbReference type="GO" id="GO:0005524">
    <property type="term" value="F:ATP binding"/>
    <property type="evidence" value="ECO:0007669"/>
    <property type="project" value="UniProtKB-KW"/>
</dbReference>
<name>A0A1H1YKG6_9ACTN</name>
<dbReference type="Proteomes" id="UP000198983">
    <property type="component" value="Chromosome I"/>
</dbReference>
<dbReference type="RefSeq" id="WP_092656498.1">
    <property type="nucleotide sequence ID" value="NZ_LT629732.1"/>
</dbReference>
<protein>
    <recommendedName>
        <fullName evidence="1">arginine--tRNA ligase</fullName>
        <ecNumber evidence="1">6.1.1.19</ecNumber>
    </recommendedName>
</protein>
<dbReference type="AlphaFoldDB" id="A0A1H1YKG6"/>
<keyword evidence="9" id="KW-1185">Reference proteome</keyword>
<proteinExistence type="predicted"/>
<dbReference type="GO" id="GO:0004814">
    <property type="term" value="F:arginine-tRNA ligase activity"/>
    <property type="evidence" value="ECO:0007669"/>
    <property type="project" value="UniProtKB-EC"/>
</dbReference>
<evidence type="ECO:0000259" key="7">
    <source>
        <dbReference type="SMART" id="SM01016"/>
    </source>
</evidence>
<dbReference type="PANTHER" id="PTHR11956">
    <property type="entry name" value="ARGINYL-TRNA SYNTHETASE"/>
    <property type="match status" value="1"/>
</dbReference>
<dbReference type="Pfam" id="PF03485">
    <property type="entry name" value="Arg_tRNA_synt_N"/>
    <property type="match status" value="1"/>
</dbReference>
<sequence length="249" mass="26378">MLPDRLADQIGRVLDALVRSGHLPSTTGIPGEIRVERPFRNARGDYASPVALRLAGAYGSTPGEVARLVAAALQESPEVAHAEAAGGFVNVVVNDAALAETVREVVAAGPAYGEHPVMFAPPDDELGHRARFAHARLAGLLRAGPALEVPYDPDRLEVAVLADPPARRLVCALAELPSVAARESPRALHKYFTEILSCVEEFEVSVAVLPRGDEPSTAAHGTRLVLVDAARITLASALRRYGLCAPDRL</sequence>
<evidence type="ECO:0000256" key="1">
    <source>
        <dbReference type="ARBA" id="ARBA00012837"/>
    </source>
</evidence>
<evidence type="ECO:0000256" key="3">
    <source>
        <dbReference type="ARBA" id="ARBA00022741"/>
    </source>
</evidence>
<dbReference type="InterPro" id="IPR005148">
    <property type="entry name" value="Arg-tRNA-synth_N"/>
</dbReference>
<dbReference type="SUPFAM" id="SSF55190">
    <property type="entry name" value="Arginyl-tRNA synthetase (ArgRS), N-terminal 'additional' domain"/>
    <property type="match status" value="1"/>
</dbReference>
<evidence type="ECO:0000256" key="4">
    <source>
        <dbReference type="ARBA" id="ARBA00022840"/>
    </source>
</evidence>
<dbReference type="InterPro" id="IPR001278">
    <property type="entry name" value="Arg-tRNA-ligase"/>
</dbReference>
<evidence type="ECO:0000259" key="6">
    <source>
        <dbReference type="SMART" id="SM00836"/>
    </source>
</evidence>
<dbReference type="InterPro" id="IPR036695">
    <property type="entry name" value="Arg-tRNA-synth_N_sf"/>
</dbReference>
<dbReference type="GO" id="GO:0006420">
    <property type="term" value="P:arginyl-tRNA aminoacylation"/>
    <property type="evidence" value="ECO:0007669"/>
    <property type="project" value="InterPro"/>
</dbReference>
<feature type="domain" description="DALR anticodon binding" evidence="6">
    <location>
        <begin position="130"/>
        <end position="249"/>
    </location>
</feature>
<dbReference type="SMART" id="SM00836">
    <property type="entry name" value="DALR_1"/>
    <property type="match status" value="1"/>
</dbReference>
<feature type="domain" description="Arginyl tRNA synthetase N-terminal" evidence="7">
    <location>
        <begin position="4"/>
        <end position="93"/>
    </location>
</feature>
<dbReference type="STRING" id="117157.SAMN04489717_5544"/>
<evidence type="ECO:0000313" key="9">
    <source>
        <dbReference type="Proteomes" id="UP000198983"/>
    </source>
</evidence>
<dbReference type="EC" id="6.1.1.19" evidence="1"/>
<dbReference type="GO" id="GO:0005737">
    <property type="term" value="C:cytoplasm"/>
    <property type="evidence" value="ECO:0007669"/>
    <property type="project" value="InterPro"/>
</dbReference>
<dbReference type="SMART" id="SM01016">
    <property type="entry name" value="Arg_tRNA_synt_N"/>
    <property type="match status" value="1"/>
</dbReference>
<keyword evidence="3" id="KW-0547">Nucleotide-binding</keyword>
<dbReference type="PANTHER" id="PTHR11956:SF5">
    <property type="entry name" value="ARGININE--TRNA LIGASE, CYTOPLASMIC"/>
    <property type="match status" value="1"/>
</dbReference>
<dbReference type="SUPFAM" id="SSF47323">
    <property type="entry name" value="Anticodon-binding domain of a subclass of class I aminoacyl-tRNA synthetases"/>
    <property type="match status" value="1"/>
</dbReference>
<evidence type="ECO:0000256" key="2">
    <source>
        <dbReference type="ARBA" id="ARBA00022598"/>
    </source>
</evidence>
<dbReference type="OrthoDB" id="9803211at2"/>
<reference evidence="8 9" key="1">
    <citation type="submission" date="2016-10" db="EMBL/GenBank/DDBJ databases">
        <authorList>
            <person name="de Groot N.N."/>
        </authorList>
    </citation>
    <scope>NUCLEOTIDE SEQUENCE [LARGE SCALE GENOMIC DNA]</scope>
    <source>
        <strain evidence="8 9">DSM 22024</strain>
    </source>
</reference>